<protein>
    <submittedName>
        <fullName evidence="1">Uncharacterized protein</fullName>
    </submittedName>
</protein>
<dbReference type="Proteomes" id="UP000811246">
    <property type="component" value="Chromosome 15"/>
</dbReference>
<evidence type="ECO:0000313" key="1">
    <source>
        <dbReference type="EMBL" id="KAG6675237.1"/>
    </source>
</evidence>
<dbReference type="PANTHER" id="PTHR48475">
    <property type="entry name" value="RIBONUCLEASE H"/>
    <property type="match status" value="1"/>
</dbReference>
<sequence>MTFPTPQGDIIKYIDANELVVNKWEVRNIRNKVLHYTLLEGILYRRGYSSPLLRCVSFEKAQYVLAKVNEGICGDHSRGKVLDRGESRSDQTEWKLLF</sequence>
<gene>
    <name evidence="1" type="ORF">I3842_15G091700</name>
</gene>
<reference evidence="1" key="1">
    <citation type="submission" date="2021-01" db="EMBL/GenBank/DDBJ databases">
        <authorList>
            <person name="Lovell J.T."/>
            <person name="Bentley N."/>
            <person name="Bhattarai G."/>
            <person name="Jenkins J.W."/>
            <person name="Sreedasyam A."/>
            <person name="Alarcon Y."/>
            <person name="Bock C."/>
            <person name="Boston L."/>
            <person name="Carlson J."/>
            <person name="Cervantes K."/>
            <person name="Clermont K."/>
            <person name="Krom N."/>
            <person name="Kubenka K."/>
            <person name="Mamidi S."/>
            <person name="Mattison C."/>
            <person name="Monteros M."/>
            <person name="Pisani C."/>
            <person name="Plott C."/>
            <person name="Rajasekar S."/>
            <person name="Rhein H.S."/>
            <person name="Rohla C."/>
            <person name="Song M."/>
            <person name="Hilaire R.S."/>
            <person name="Shu S."/>
            <person name="Wells L."/>
            <person name="Wang X."/>
            <person name="Webber J."/>
            <person name="Heerema R.J."/>
            <person name="Klein P."/>
            <person name="Conner P."/>
            <person name="Grauke L."/>
            <person name="Grimwood J."/>
            <person name="Schmutz J."/>
            <person name="Randall J.J."/>
        </authorList>
    </citation>
    <scope>NUCLEOTIDE SEQUENCE</scope>
    <source>
        <tissue evidence="1">Leaf</tissue>
    </source>
</reference>
<evidence type="ECO:0000313" key="2">
    <source>
        <dbReference type="Proteomes" id="UP000811246"/>
    </source>
</evidence>
<dbReference type="PANTHER" id="PTHR48475:SF2">
    <property type="entry name" value="RIBONUCLEASE H"/>
    <property type="match status" value="1"/>
</dbReference>
<accession>A0A922D210</accession>
<dbReference type="AlphaFoldDB" id="A0A922D210"/>
<organism evidence="1 2">
    <name type="scientific">Carya illinoinensis</name>
    <name type="common">Pecan</name>
    <dbReference type="NCBI Taxonomy" id="32201"/>
    <lineage>
        <taxon>Eukaryota</taxon>
        <taxon>Viridiplantae</taxon>
        <taxon>Streptophyta</taxon>
        <taxon>Embryophyta</taxon>
        <taxon>Tracheophyta</taxon>
        <taxon>Spermatophyta</taxon>
        <taxon>Magnoliopsida</taxon>
        <taxon>eudicotyledons</taxon>
        <taxon>Gunneridae</taxon>
        <taxon>Pentapetalae</taxon>
        <taxon>rosids</taxon>
        <taxon>fabids</taxon>
        <taxon>Fagales</taxon>
        <taxon>Juglandaceae</taxon>
        <taxon>Carya</taxon>
    </lineage>
</organism>
<comment type="caution">
    <text evidence="1">The sequence shown here is derived from an EMBL/GenBank/DDBJ whole genome shotgun (WGS) entry which is preliminary data.</text>
</comment>
<proteinExistence type="predicted"/>
<name>A0A922D210_CARIL</name>
<dbReference type="EMBL" id="CM031839">
    <property type="protein sequence ID" value="KAG6675237.1"/>
    <property type="molecule type" value="Genomic_DNA"/>
</dbReference>